<feature type="compositionally biased region" description="Low complexity" evidence="1">
    <location>
        <begin position="337"/>
        <end position="346"/>
    </location>
</feature>
<keyword evidence="2" id="KW-1133">Transmembrane helix</keyword>
<feature type="compositionally biased region" description="Low complexity" evidence="1">
    <location>
        <begin position="388"/>
        <end position="400"/>
    </location>
</feature>
<evidence type="ECO:0000313" key="4">
    <source>
        <dbReference type="EMBL" id="PAP76966.1"/>
    </source>
</evidence>
<feature type="region of interest" description="Disordered" evidence="1">
    <location>
        <begin position="139"/>
        <end position="423"/>
    </location>
</feature>
<dbReference type="EMBL" id="MQWD01000001">
    <property type="protein sequence ID" value="PAP76966.1"/>
    <property type="molecule type" value="Genomic_DNA"/>
</dbReference>
<keyword evidence="2" id="KW-0472">Membrane</keyword>
<dbReference type="SUPFAM" id="SSF110997">
    <property type="entry name" value="Sporulation related repeat"/>
    <property type="match status" value="1"/>
</dbReference>
<feature type="compositionally biased region" description="Pro residues" evidence="1">
    <location>
        <begin position="454"/>
        <end position="466"/>
    </location>
</feature>
<gene>
    <name evidence="4" type="ORF">BSZ37_11255</name>
</gene>
<comment type="caution">
    <text evidence="4">The sequence shown here is derived from an EMBL/GenBank/DDBJ whole genome shotgun (WGS) entry which is preliminary data.</text>
</comment>
<feature type="domain" description="SPOR" evidence="3">
    <location>
        <begin position="663"/>
        <end position="739"/>
    </location>
</feature>
<feature type="compositionally biased region" description="Low complexity" evidence="1">
    <location>
        <begin position="587"/>
        <end position="613"/>
    </location>
</feature>
<evidence type="ECO:0000256" key="1">
    <source>
        <dbReference type="SAM" id="MobiDB-lite"/>
    </source>
</evidence>
<feature type="transmembrane region" description="Helical" evidence="2">
    <location>
        <begin position="512"/>
        <end position="533"/>
    </location>
</feature>
<keyword evidence="5" id="KW-1185">Reference proteome</keyword>
<dbReference type="Gene3D" id="3.30.70.1070">
    <property type="entry name" value="Sporulation related repeat"/>
    <property type="match status" value="1"/>
</dbReference>
<dbReference type="GO" id="GO:0042834">
    <property type="term" value="F:peptidoglycan binding"/>
    <property type="evidence" value="ECO:0007669"/>
    <property type="project" value="InterPro"/>
</dbReference>
<sequence length="742" mass="76495">MTPLDAVAAAIRERLLEGQPAPLPGLGTLVRKHVAARVEERADGTRVMLPPGETIGLDPEAKGADSLALPFARLLAISPDVADQSYSNAMDQLEALLAATGEVRLPGVGLLRRTSSGVVLGVEAELLAAVNRTYEGLAPVPARPSSEPTIRTHHVPGGGSSADSARPGPPPAAPESPPPSPASRATEPSVPDVGTPEPPRPSATPPPPEPPAPEPEPERRTAPPEEPEAARPSDLDGPLRDLSSEGPTDPFRPPLEADTEPDLPAGWTPPVIEVVPPSDVEDDPSLAMSAAPEPSDSADGPTPDEPPAAPDEPGPVTDPMTTDEVGADDDATPPEPSSSEESTPDAFAAEAATDDVPLAAPFGEPGDPTPAEVFPPTPPDREPPPASPASAPASAPASDADWGDETWTAPAIGSRGLDDPDVSLSDADVLDALIEDADFDVVDLSDPPSRVSDPLPPTPEAEPPATPDLTFPTFEDEPETSPTPGPTRPPVAPPVAALSNEAEEPAPTKRRWGLWVALLLLLLLIAAAVALFWPDIAPRLRGLSDPGETMTASAAADVTPAPFPAEPLAAPDSLPRFGEANVVTPPTGDGAPVATDGGPAATGVATGAPASASRPGRRDDDTPAPRTGLGRSPAPGVALLPPRLNGLSDADVRALTALDQPIDPAAEAWTLVVLSTSSREEAEALRQRYRRAGYRTAVLVSRSGNFRVAVGQFGTRDDAIRLRDRIPPQAPGDTWLLDLQTL</sequence>
<accession>A0A271J0E1</accession>
<organism evidence="4 5">
    <name type="scientific">Rubrivirga marina</name>
    <dbReference type="NCBI Taxonomy" id="1196024"/>
    <lineage>
        <taxon>Bacteria</taxon>
        <taxon>Pseudomonadati</taxon>
        <taxon>Rhodothermota</taxon>
        <taxon>Rhodothermia</taxon>
        <taxon>Rhodothermales</taxon>
        <taxon>Rubricoccaceae</taxon>
        <taxon>Rubrivirga</taxon>
    </lineage>
</organism>
<dbReference type="InterPro" id="IPR007730">
    <property type="entry name" value="SPOR-like_dom"/>
</dbReference>
<feature type="compositionally biased region" description="Pro residues" evidence="1">
    <location>
        <begin position="481"/>
        <end position="493"/>
    </location>
</feature>
<dbReference type="PROSITE" id="PS51724">
    <property type="entry name" value="SPOR"/>
    <property type="match status" value="1"/>
</dbReference>
<feature type="compositionally biased region" description="Pro residues" evidence="1">
    <location>
        <begin position="196"/>
        <end position="214"/>
    </location>
</feature>
<feature type="compositionally biased region" description="Pro residues" evidence="1">
    <location>
        <begin position="303"/>
        <end position="313"/>
    </location>
</feature>
<evidence type="ECO:0000259" key="3">
    <source>
        <dbReference type="PROSITE" id="PS51724"/>
    </source>
</evidence>
<evidence type="ECO:0000256" key="2">
    <source>
        <dbReference type="SAM" id="Phobius"/>
    </source>
</evidence>
<evidence type="ECO:0000313" key="5">
    <source>
        <dbReference type="Proteomes" id="UP000216339"/>
    </source>
</evidence>
<proteinExistence type="predicted"/>
<feature type="compositionally biased region" description="Basic and acidic residues" evidence="1">
    <location>
        <begin position="216"/>
        <end position="243"/>
    </location>
</feature>
<dbReference type="InterPro" id="IPR036680">
    <property type="entry name" value="SPOR-like_sf"/>
</dbReference>
<dbReference type="RefSeq" id="WP_095510633.1">
    <property type="nucleotide sequence ID" value="NZ_MQWD01000001.1"/>
</dbReference>
<dbReference type="OrthoDB" id="9822558at2"/>
<keyword evidence="2" id="KW-0812">Transmembrane</keyword>
<name>A0A271J0E1_9BACT</name>
<dbReference type="Pfam" id="PF05036">
    <property type="entry name" value="SPOR"/>
    <property type="match status" value="1"/>
</dbReference>
<dbReference type="AlphaFoldDB" id="A0A271J0E1"/>
<dbReference type="Proteomes" id="UP000216339">
    <property type="component" value="Unassembled WGS sequence"/>
</dbReference>
<protein>
    <recommendedName>
        <fullName evidence="3">SPOR domain-containing protein</fullName>
    </recommendedName>
</protein>
<feature type="compositionally biased region" description="Pro residues" evidence="1">
    <location>
        <begin position="167"/>
        <end position="181"/>
    </location>
</feature>
<feature type="region of interest" description="Disordered" evidence="1">
    <location>
        <begin position="439"/>
        <end position="494"/>
    </location>
</feature>
<feature type="region of interest" description="Disordered" evidence="1">
    <location>
        <begin position="578"/>
        <end position="642"/>
    </location>
</feature>
<reference evidence="4 5" key="1">
    <citation type="submission" date="2016-11" db="EMBL/GenBank/DDBJ databases">
        <title>Study of marine rhodopsin-containing bacteria.</title>
        <authorList>
            <person name="Yoshizawa S."/>
            <person name="Kumagai Y."/>
            <person name="Kogure K."/>
        </authorList>
    </citation>
    <scope>NUCLEOTIDE SEQUENCE [LARGE SCALE GENOMIC DNA]</scope>
    <source>
        <strain evidence="4 5">SAORIC-28</strain>
    </source>
</reference>